<name>G8TSS6_SULAD</name>
<dbReference type="InterPro" id="IPR036589">
    <property type="entry name" value="HCY_dom_sf"/>
</dbReference>
<accession>G8TSS6</accession>
<dbReference type="Gene3D" id="3.20.20.330">
    <property type="entry name" value="Homocysteine-binding-like domain"/>
    <property type="match status" value="1"/>
</dbReference>
<dbReference type="GO" id="GO:0035999">
    <property type="term" value="P:tetrahydrofolate interconversion"/>
    <property type="evidence" value="ECO:0007669"/>
    <property type="project" value="UniProtKB-UniPathway"/>
</dbReference>
<keyword evidence="4 12" id="KW-0489">Methyltransferase</keyword>
<comment type="cofactor">
    <cofactor evidence="12">
        <name>Zn(2+)</name>
        <dbReference type="ChEBI" id="CHEBI:29105"/>
    </cofactor>
</comment>
<evidence type="ECO:0000256" key="1">
    <source>
        <dbReference type="ARBA" id="ARBA00001974"/>
    </source>
</evidence>
<evidence type="ECO:0000256" key="12">
    <source>
        <dbReference type="PROSITE-ProRule" id="PRU00333"/>
    </source>
</evidence>
<evidence type="ECO:0000256" key="5">
    <source>
        <dbReference type="ARBA" id="ARBA00022630"/>
    </source>
</evidence>
<keyword evidence="10 14" id="KW-0560">Oxidoreductase</keyword>
<dbReference type="GO" id="GO:0050667">
    <property type="term" value="P:homocysteine metabolic process"/>
    <property type="evidence" value="ECO:0007669"/>
    <property type="project" value="TreeGrafter"/>
</dbReference>
<evidence type="ECO:0000256" key="3">
    <source>
        <dbReference type="ARBA" id="ARBA00010398"/>
    </source>
</evidence>
<dbReference type="Pfam" id="PF02574">
    <property type="entry name" value="S-methyl_trans"/>
    <property type="match status" value="1"/>
</dbReference>
<dbReference type="CDD" id="cd00537">
    <property type="entry name" value="MTHFR"/>
    <property type="match status" value="1"/>
</dbReference>
<dbReference type="InterPro" id="IPR003726">
    <property type="entry name" value="HCY_dom"/>
</dbReference>
<feature type="binding site" evidence="12">
    <location>
        <position position="213"/>
    </location>
    <ligand>
        <name>Zn(2+)</name>
        <dbReference type="ChEBI" id="CHEBI:29105"/>
    </ligand>
</feature>
<dbReference type="PANTHER" id="PTHR45833">
    <property type="entry name" value="METHIONINE SYNTHASE"/>
    <property type="match status" value="1"/>
</dbReference>
<feature type="domain" description="Hcy-binding" evidence="13">
    <location>
        <begin position="1"/>
        <end position="296"/>
    </location>
</feature>
<evidence type="ECO:0000259" key="13">
    <source>
        <dbReference type="PROSITE" id="PS50970"/>
    </source>
</evidence>
<sequence length="623" mass="66617">MKPLAEALSHGLWLADGAIGTWFLSQGVEPHQLPLLPLDHPDLVIRCHLEYLQAGAQIIETHSFSANRSKLAAMGWDGSVGELNRRAAQLARHARDIFGEPAYVLGSLGPLAVPVDSPIVPGLDRAEAETVYREAVAGLLAGGVDGFLVETMSDLATVEAAVSAIRAESDLPIVVSFAFSPLGTTLYGITPEAAVEAVMTLPGGPPAAIGANCGSGPSPLLDAVIRMAEKARTYQLPVVAYPNAGEPALRDGHVHYPASPDYMATIAPALKAAGCAVIGGCCGTTPSHIRAIRQNMQGDLHPQLTARPGWSLTEDVVPKSPDPEWSRPPRLVHELLAQQFVLSVELDPPRGPNLTRLVDAARQLEEEQVDVINVADSPMARVRLGALATARLIQERTRLATILHFTTRDRNLMGLQSDLLGAFALGLTNILCLTGDPPGLGDYAHATAVYDLDSIGLTKVLAGFNQGLDALGQPLGSPTVFSIGVGVNPTADPLEKEIERFRQKVAAGAHYAMSQPIYAPEQFYRFLDALGGPLPIPLILGIMPLVSYRQALYLHNEVPGITIPPEVLSRFESVQDGVHVGIELALELIQALRAGIHGIYLVPSFNRVEPLVPLIREIRRLTR</sequence>
<dbReference type="KEGG" id="sap:Sulac_0951"/>
<dbReference type="PANTHER" id="PTHR45833:SF1">
    <property type="entry name" value="METHIONINE SYNTHASE"/>
    <property type="match status" value="1"/>
</dbReference>
<reference evidence="14 15" key="2">
    <citation type="journal article" date="2012" name="Stand. Genomic Sci.">
        <title>Complete genome sequence of the moderately thermophilic mineral-sulfide-oxidizing firmicute Sulfobacillus acidophilus type strain (NAL(T)).</title>
        <authorList>
            <person name="Anderson I."/>
            <person name="Chertkov O."/>
            <person name="Chen A."/>
            <person name="Saunders E."/>
            <person name="Lapidus A."/>
            <person name="Nolan M."/>
            <person name="Lucas S."/>
            <person name="Hammon N."/>
            <person name="Deshpande S."/>
            <person name="Cheng J.F."/>
            <person name="Han C."/>
            <person name="Tapia R."/>
            <person name="Goodwin L.A."/>
            <person name="Pitluck S."/>
            <person name="Liolios K."/>
            <person name="Pagani I."/>
            <person name="Ivanova N."/>
            <person name="Mikhailova N."/>
            <person name="Pati A."/>
            <person name="Palaniappan K."/>
            <person name="Land M."/>
            <person name="Pan C."/>
            <person name="Rohde M."/>
            <person name="Pukall R."/>
            <person name="Goker M."/>
            <person name="Detter J.C."/>
            <person name="Woyke T."/>
            <person name="Bristow J."/>
            <person name="Eisen J.A."/>
            <person name="Markowitz V."/>
            <person name="Hugenholtz P."/>
            <person name="Kyrpides N.C."/>
            <person name="Klenk H.P."/>
            <person name="Mavromatis K."/>
        </authorList>
    </citation>
    <scope>NUCLEOTIDE SEQUENCE [LARGE SCALE GENOMIC DNA]</scope>
    <source>
        <strain evidence="15">ATCC 700253 / DSM 10332 / NAL</strain>
    </source>
</reference>
<keyword evidence="11" id="KW-0170">Cobalt</keyword>
<dbReference type="NCBIfam" id="NF006396">
    <property type="entry name" value="PRK08645.1"/>
    <property type="match status" value="1"/>
</dbReference>
<dbReference type="InterPro" id="IPR029041">
    <property type="entry name" value="FAD-linked_oxidoreductase-like"/>
</dbReference>
<evidence type="ECO:0000313" key="15">
    <source>
        <dbReference type="Proteomes" id="UP000005439"/>
    </source>
</evidence>
<dbReference type="GO" id="GO:0046872">
    <property type="term" value="F:metal ion binding"/>
    <property type="evidence" value="ECO:0007669"/>
    <property type="project" value="UniProtKB-KW"/>
</dbReference>
<dbReference type="Gene3D" id="3.20.20.220">
    <property type="match status" value="1"/>
</dbReference>
<comment type="cofactor">
    <cofactor evidence="1">
        <name>FAD</name>
        <dbReference type="ChEBI" id="CHEBI:57692"/>
    </cofactor>
</comment>
<comment type="pathway">
    <text evidence="2">One-carbon metabolism; tetrahydrofolate interconversion.</text>
</comment>
<keyword evidence="9" id="KW-0274">FAD</keyword>
<gene>
    <name evidence="14" type="ordered locus">Sulac_0951</name>
</gene>
<protein>
    <submittedName>
        <fullName evidence="14">Methionine synthase., Methylenetetrahydrofolate reductase (NAD(P)H)</fullName>
        <ecNumber evidence="14">1.5.1.20</ecNumber>
        <ecNumber evidence="14">2.1.1.13</ecNumber>
    </submittedName>
</protein>
<keyword evidence="5" id="KW-0285">Flavoprotein</keyword>
<dbReference type="SUPFAM" id="SSF82282">
    <property type="entry name" value="Homocysteine S-methyltransferase"/>
    <property type="match status" value="1"/>
</dbReference>
<proteinExistence type="inferred from homology"/>
<comment type="similarity">
    <text evidence="3">Belongs to the vitamin-B12 dependent methionine synthase family.</text>
</comment>
<dbReference type="GO" id="GO:0008705">
    <property type="term" value="F:methionine synthase activity"/>
    <property type="evidence" value="ECO:0007669"/>
    <property type="project" value="UniProtKB-EC"/>
</dbReference>
<reference evidence="15" key="1">
    <citation type="submission" date="2011-12" db="EMBL/GenBank/DDBJ databases">
        <title>The complete genome of chromosome of Sulfobacillus acidophilus DSM 10332.</title>
        <authorList>
            <person name="Lucas S."/>
            <person name="Han J."/>
            <person name="Lapidus A."/>
            <person name="Bruce D."/>
            <person name="Goodwin L."/>
            <person name="Pitluck S."/>
            <person name="Peters L."/>
            <person name="Kyrpides N."/>
            <person name="Mavromatis K."/>
            <person name="Ivanova N."/>
            <person name="Mikhailova N."/>
            <person name="Chertkov O."/>
            <person name="Saunders E."/>
            <person name="Detter J.C."/>
            <person name="Tapia R."/>
            <person name="Han C."/>
            <person name="Land M."/>
            <person name="Hauser L."/>
            <person name="Markowitz V."/>
            <person name="Cheng J.-F."/>
            <person name="Hugenholtz P."/>
            <person name="Woyke T."/>
            <person name="Wu D."/>
            <person name="Pukall R."/>
            <person name="Gehrich-Schroeter G."/>
            <person name="Schneider S."/>
            <person name="Klenk H.-P."/>
            <person name="Eisen J.A."/>
        </authorList>
    </citation>
    <scope>NUCLEOTIDE SEQUENCE [LARGE SCALE GENOMIC DNA]</scope>
    <source>
        <strain evidence="15">ATCC 700253 / DSM 10332 / NAL</strain>
    </source>
</reference>
<dbReference type="EC" id="1.5.1.20" evidence="14"/>
<dbReference type="PROSITE" id="PS50970">
    <property type="entry name" value="HCY"/>
    <property type="match status" value="1"/>
</dbReference>
<feature type="binding site" evidence="12">
    <location>
        <position position="282"/>
    </location>
    <ligand>
        <name>Zn(2+)</name>
        <dbReference type="ChEBI" id="CHEBI:29105"/>
    </ligand>
</feature>
<dbReference type="GO" id="GO:0032259">
    <property type="term" value="P:methylation"/>
    <property type="evidence" value="ECO:0007669"/>
    <property type="project" value="UniProtKB-KW"/>
</dbReference>
<evidence type="ECO:0000256" key="6">
    <source>
        <dbReference type="ARBA" id="ARBA00022679"/>
    </source>
</evidence>
<feature type="binding site" evidence="12">
    <location>
        <position position="281"/>
    </location>
    <ligand>
        <name>Zn(2+)</name>
        <dbReference type="ChEBI" id="CHEBI:29105"/>
    </ligand>
</feature>
<evidence type="ECO:0000256" key="11">
    <source>
        <dbReference type="ARBA" id="ARBA00023285"/>
    </source>
</evidence>
<evidence type="ECO:0000256" key="2">
    <source>
        <dbReference type="ARBA" id="ARBA00004777"/>
    </source>
</evidence>
<evidence type="ECO:0000256" key="7">
    <source>
        <dbReference type="ARBA" id="ARBA00022691"/>
    </source>
</evidence>
<keyword evidence="15" id="KW-1185">Reference proteome</keyword>
<evidence type="ECO:0000313" key="14">
    <source>
        <dbReference type="EMBL" id="AEW04453.1"/>
    </source>
</evidence>
<evidence type="ECO:0000256" key="4">
    <source>
        <dbReference type="ARBA" id="ARBA00022603"/>
    </source>
</evidence>
<dbReference type="InterPro" id="IPR050554">
    <property type="entry name" value="Met_Synthase/Corrinoid"/>
</dbReference>
<dbReference type="SUPFAM" id="SSF51730">
    <property type="entry name" value="FAD-linked oxidoreductase"/>
    <property type="match status" value="1"/>
</dbReference>
<dbReference type="UniPathway" id="UPA00193"/>
<keyword evidence="12" id="KW-0862">Zinc</keyword>
<dbReference type="Proteomes" id="UP000005439">
    <property type="component" value="Chromosome"/>
</dbReference>
<dbReference type="GO" id="GO:0005829">
    <property type="term" value="C:cytosol"/>
    <property type="evidence" value="ECO:0007669"/>
    <property type="project" value="TreeGrafter"/>
</dbReference>
<evidence type="ECO:0000256" key="10">
    <source>
        <dbReference type="ARBA" id="ARBA00023002"/>
    </source>
</evidence>
<dbReference type="PATRIC" id="fig|679936.5.peg.1006"/>
<dbReference type="Pfam" id="PF02219">
    <property type="entry name" value="MTHFR"/>
    <property type="match status" value="1"/>
</dbReference>
<keyword evidence="8 12" id="KW-0479">Metal-binding</keyword>
<evidence type="ECO:0000256" key="8">
    <source>
        <dbReference type="ARBA" id="ARBA00022723"/>
    </source>
</evidence>
<dbReference type="EMBL" id="CP003179">
    <property type="protein sequence ID" value="AEW04453.1"/>
    <property type="molecule type" value="Genomic_DNA"/>
</dbReference>
<dbReference type="EC" id="2.1.1.13" evidence="14"/>
<dbReference type="STRING" id="679936.Sulac_0951"/>
<keyword evidence="7" id="KW-0949">S-adenosyl-L-methionine</keyword>
<dbReference type="GO" id="GO:0004489">
    <property type="term" value="F:methylenetetrahydrofolate reductase [NAD(P)H] activity"/>
    <property type="evidence" value="ECO:0007669"/>
    <property type="project" value="UniProtKB-EC"/>
</dbReference>
<organism evidence="14 15">
    <name type="scientific">Sulfobacillus acidophilus (strain ATCC 700253 / DSM 10332 / NAL)</name>
    <dbReference type="NCBI Taxonomy" id="679936"/>
    <lineage>
        <taxon>Bacteria</taxon>
        <taxon>Bacillati</taxon>
        <taxon>Bacillota</taxon>
        <taxon>Clostridia</taxon>
        <taxon>Eubacteriales</taxon>
        <taxon>Clostridiales Family XVII. Incertae Sedis</taxon>
        <taxon>Sulfobacillus</taxon>
    </lineage>
</organism>
<dbReference type="InterPro" id="IPR003171">
    <property type="entry name" value="Mehydrof_redctse-like"/>
</dbReference>
<keyword evidence="6 12" id="KW-0808">Transferase</keyword>
<evidence type="ECO:0000256" key="9">
    <source>
        <dbReference type="ARBA" id="ARBA00022827"/>
    </source>
</evidence>
<dbReference type="HOGENOM" id="CLU_453272_0_0_9"/>
<dbReference type="AlphaFoldDB" id="G8TSS6"/>